<name>A0A5N5QR64_9AGAM</name>
<accession>A0A5N5QR64</accession>
<dbReference type="SUPFAM" id="SSF48371">
    <property type="entry name" value="ARM repeat"/>
    <property type="match status" value="1"/>
</dbReference>
<comment type="similarity">
    <text evidence="3">Belongs to the TTI2 family.</text>
</comment>
<comment type="caution">
    <text evidence="4">The sequence shown here is derived from an EMBL/GenBank/DDBJ whole genome shotgun (WGS) entry which is preliminary data.</text>
</comment>
<dbReference type="InterPro" id="IPR016024">
    <property type="entry name" value="ARM-type_fold"/>
</dbReference>
<dbReference type="Proteomes" id="UP000383932">
    <property type="component" value="Unassembled WGS sequence"/>
</dbReference>
<dbReference type="InterPro" id="IPR002347">
    <property type="entry name" value="SDR_fam"/>
</dbReference>
<dbReference type="PANTHER" id="PTHR24320:SF148">
    <property type="entry name" value="NAD(P)-BINDING ROSSMANN-FOLD SUPERFAMILY PROTEIN"/>
    <property type="match status" value="1"/>
</dbReference>
<dbReference type="GO" id="GO:0016491">
    <property type="term" value="F:oxidoreductase activity"/>
    <property type="evidence" value="ECO:0007669"/>
    <property type="project" value="UniProtKB-KW"/>
</dbReference>
<dbReference type="InterPro" id="IPR036291">
    <property type="entry name" value="NAD(P)-bd_dom_sf"/>
</dbReference>
<protein>
    <submittedName>
        <fullName evidence="4">WW domain-containing oxidoreductase</fullName>
    </submittedName>
</protein>
<evidence type="ECO:0000313" key="4">
    <source>
        <dbReference type="EMBL" id="KAB5594051.1"/>
    </source>
</evidence>
<keyword evidence="2" id="KW-0560">Oxidoreductase</keyword>
<dbReference type="SUPFAM" id="SSF51735">
    <property type="entry name" value="NAD(P)-binding Rossmann-fold domains"/>
    <property type="match status" value="2"/>
</dbReference>
<dbReference type="PRINTS" id="PR00081">
    <property type="entry name" value="GDHRDH"/>
</dbReference>
<dbReference type="OrthoDB" id="6417021at2759"/>
<dbReference type="GO" id="GO:0110078">
    <property type="term" value="C:TTT Hsp90 cochaperone complex"/>
    <property type="evidence" value="ECO:0007669"/>
    <property type="project" value="InterPro"/>
</dbReference>
<evidence type="ECO:0000313" key="5">
    <source>
        <dbReference type="Proteomes" id="UP000383932"/>
    </source>
</evidence>
<gene>
    <name evidence="4" type="ORF">CTheo_2520</name>
</gene>
<dbReference type="InterPro" id="IPR018870">
    <property type="entry name" value="Tti2"/>
</dbReference>
<evidence type="ECO:0000256" key="3">
    <source>
        <dbReference type="ARBA" id="ARBA00034736"/>
    </source>
</evidence>
<reference evidence="4 5" key="1">
    <citation type="journal article" date="2019" name="Fungal Biol. Biotechnol.">
        <title>Draft genome sequence of fastidious pathogen Ceratobasidium theobromae, which causes vascular-streak dieback in Theobroma cacao.</title>
        <authorList>
            <person name="Ali S.S."/>
            <person name="Asman A."/>
            <person name="Shao J."/>
            <person name="Firmansyah A.P."/>
            <person name="Susilo A.W."/>
            <person name="Rosmana A."/>
            <person name="McMahon P."/>
            <person name="Junaid M."/>
            <person name="Guest D."/>
            <person name="Kheng T.Y."/>
            <person name="Meinhardt L.W."/>
            <person name="Bailey B.A."/>
        </authorList>
    </citation>
    <scope>NUCLEOTIDE SEQUENCE [LARGE SCALE GENOMIC DNA]</scope>
    <source>
        <strain evidence="4 5">CT2</strain>
    </source>
</reference>
<dbReference type="Gene3D" id="3.40.50.720">
    <property type="entry name" value="NAD(P)-binding Rossmann-like Domain"/>
    <property type="match status" value="2"/>
</dbReference>
<dbReference type="Pfam" id="PF00106">
    <property type="entry name" value="adh_short"/>
    <property type="match status" value="2"/>
</dbReference>
<dbReference type="EMBL" id="SSOP01000026">
    <property type="protein sequence ID" value="KAB5594051.1"/>
    <property type="molecule type" value="Genomic_DNA"/>
</dbReference>
<evidence type="ECO:0000256" key="2">
    <source>
        <dbReference type="ARBA" id="ARBA00023002"/>
    </source>
</evidence>
<dbReference type="AlphaFoldDB" id="A0A5N5QR64"/>
<organism evidence="4 5">
    <name type="scientific">Ceratobasidium theobromae</name>
    <dbReference type="NCBI Taxonomy" id="1582974"/>
    <lineage>
        <taxon>Eukaryota</taxon>
        <taxon>Fungi</taxon>
        <taxon>Dikarya</taxon>
        <taxon>Basidiomycota</taxon>
        <taxon>Agaricomycotina</taxon>
        <taxon>Agaricomycetes</taxon>
        <taxon>Cantharellales</taxon>
        <taxon>Ceratobasidiaceae</taxon>
        <taxon>Ceratobasidium</taxon>
    </lineage>
</organism>
<dbReference type="Pfam" id="PF10521">
    <property type="entry name" value="Tti2"/>
    <property type="match status" value="1"/>
</dbReference>
<evidence type="ECO:0000256" key="1">
    <source>
        <dbReference type="ARBA" id="ARBA00006484"/>
    </source>
</evidence>
<sequence length="1119" mass="125457">MPYSEHRHSTPIASFLSTLSALRNGLGNFIIPLLPLMHMNTPVVNLHGKQAIVTGANSGIGFETAKSLASMGAQVVLACRNKEKAEQARHSIIATTGATMQANQIEVEILDCASFDSVRQFVQNWRKRSHMRIDIIINNAGGISNTRRTTVDGHEDAYQSNHLSHVLLTLSLLQLGCFAPDARIVNVSSIAFFSSPALDEFNTDSGDIICRYQEGDSLPWDTMVELYARSKASQAVWSMVLQRKLQGIEQWKNIVVQSCHPGIVKSSMLSQPNGAGGATGSDLDMFKSFVQTFGIDNQQGAVVPVWLAVAEEPAQPELRGLYWDRMRWINFSGRFTLRGSRAREHSFPRPHHPYIPRLAMQSLDEALDNLSSDLTKLTSLNQGEPPELNTEPAVELATWRNSAIVSLEKLKDAINTYQDNPNPIERERIISTTAVFIGHDSFTDHGCQTVAIGMVLFVVWSVRWVDTPEDCLNKIGALDRSTASDVLTNYVKPLFTTAHPSVHLHTGRIKHNPLSVQNMYDEQTWKINGPGCWNVLAWVLSNIESDDVEKLWPLIIPPLFTLLDDYHPPYRIRGVNVAQILLKKTPATLLRRTGIDELMFKALRGALQNLTSDWASELLCVAMPCYLALVDLVLPNDDIRRFNKLSELVTDTIVPGWLYASSRVEVLIASVNALLLVVQALGSGSVRFLKAFIPQLTENLLPKEFSPSETTRDLQIASAECLLIIMKNGRPRMPHWRLRILGGVLRCWVNVTENTAQKNDNSIKRLKTLLIEIFRELLAISGPLLENEMSALRDLDSHIFSELYRNSTMLEFLFDIFSRLKKAWRQHYPADPPSWTQDDIPDLTGKAFLGKGAKVYFAGRRNARAYISIDSLARIGKGELRFLEIDLTSLDSIHIAALEFLSANSQEVKLDILVNNAAEFLPPIDMLTVDGYDLVFGVNCLGACFLTLCLLPCLLKTPNPRIVNMASEAHRWAQRVDYTSVIEGDVRRRTDPFVQYGQSKLGLMLFGNELHRRYHKRGIISVSIHPGTIVTNCYKHKPGWFVSILHLLMYPAHMGAITPLWAATSPAGSDLGGRYAIPWARVGQCESYAEDVDRMKEHWAWIIDQTERFSPNIAQFRDE</sequence>
<comment type="similarity">
    <text evidence="1">Belongs to the short-chain dehydrogenases/reductases (SDR) family.</text>
</comment>
<keyword evidence="5" id="KW-1185">Reference proteome</keyword>
<proteinExistence type="inferred from homology"/>
<dbReference type="PANTHER" id="PTHR24320">
    <property type="entry name" value="RETINOL DEHYDROGENASE"/>
    <property type="match status" value="1"/>
</dbReference>